<dbReference type="InterPro" id="IPR010920">
    <property type="entry name" value="LSM_dom_sf"/>
</dbReference>
<dbReference type="SUPFAM" id="SSF50182">
    <property type="entry name" value="Sm-like ribonucleoproteins"/>
    <property type="match status" value="1"/>
</dbReference>
<dbReference type="EMBL" id="JAZHOF010000008">
    <property type="protein sequence ID" value="MEJ8573767.1"/>
    <property type="molecule type" value="Genomic_DNA"/>
</dbReference>
<evidence type="ECO:0000256" key="6">
    <source>
        <dbReference type="SAM" id="Phobius"/>
    </source>
</evidence>
<evidence type="ECO:0000313" key="9">
    <source>
        <dbReference type="Proteomes" id="UP001378188"/>
    </source>
</evidence>
<evidence type="ECO:0000256" key="1">
    <source>
        <dbReference type="ARBA" id="ARBA00004370"/>
    </source>
</evidence>
<dbReference type="RefSeq" id="WP_340331462.1">
    <property type="nucleotide sequence ID" value="NZ_JAZHOF010000008.1"/>
</dbReference>
<evidence type="ECO:0000313" key="8">
    <source>
        <dbReference type="EMBL" id="MEJ8573767.1"/>
    </source>
</evidence>
<feature type="transmembrane region" description="Helical" evidence="6">
    <location>
        <begin position="95"/>
        <end position="115"/>
    </location>
</feature>
<protein>
    <submittedName>
        <fullName evidence="8">Mechanosensitive ion channel family protein</fullName>
    </submittedName>
</protein>
<organism evidence="8 9">
    <name type="scientific">Microbaculum marinum</name>
    <dbReference type="NCBI Taxonomy" id="1764581"/>
    <lineage>
        <taxon>Bacteria</taxon>
        <taxon>Pseudomonadati</taxon>
        <taxon>Pseudomonadota</taxon>
        <taxon>Alphaproteobacteria</taxon>
        <taxon>Hyphomicrobiales</taxon>
        <taxon>Tepidamorphaceae</taxon>
        <taxon>Microbaculum</taxon>
    </lineage>
</organism>
<accession>A0AAW9RN62</accession>
<dbReference type="Gene3D" id="2.30.30.60">
    <property type="match status" value="1"/>
</dbReference>
<dbReference type="Proteomes" id="UP001378188">
    <property type="component" value="Unassembled WGS sequence"/>
</dbReference>
<dbReference type="Pfam" id="PF00924">
    <property type="entry name" value="MS_channel_2nd"/>
    <property type="match status" value="1"/>
</dbReference>
<dbReference type="GO" id="GO:0008381">
    <property type="term" value="F:mechanosensitive monoatomic ion channel activity"/>
    <property type="evidence" value="ECO:0007669"/>
    <property type="project" value="UniProtKB-ARBA"/>
</dbReference>
<feature type="transmembrane region" description="Helical" evidence="6">
    <location>
        <begin position="65"/>
        <end position="83"/>
    </location>
</feature>
<evidence type="ECO:0000259" key="7">
    <source>
        <dbReference type="Pfam" id="PF00924"/>
    </source>
</evidence>
<dbReference type="PANTHER" id="PTHR30566:SF25">
    <property type="entry name" value="INNER MEMBRANE PROTEIN"/>
    <property type="match status" value="1"/>
</dbReference>
<evidence type="ECO:0000256" key="4">
    <source>
        <dbReference type="ARBA" id="ARBA00023136"/>
    </source>
</evidence>
<evidence type="ECO:0000256" key="3">
    <source>
        <dbReference type="ARBA" id="ARBA00022989"/>
    </source>
</evidence>
<feature type="region of interest" description="Disordered" evidence="5">
    <location>
        <begin position="357"/>
        <end position="388"/>
    </location>
</feature>
<keyword evidence="2 6" id="KW-0812">Transmembrane</keyword>
<dbReference type="InterPro" id="IPR006685">
    <property type="entry name" value="MscS_channel_2nd"/>
</dbReference>
<dbReference type="Gene3D" id="1.10.287.1260">
    <property type="match status" value="1"/>
</dbReference>
<feature type="transmembrane region" description="Helical" evidence="6">
    <location>
        <begin position="172"/>
        <end position="191"/>
    </location>
</feature>
<reference evidence="8 9" key="1">
    <citation type="submission" date="2024-02" db="EMBL/GenBank/DDBJ databases">
        <title>Genome analysis and characterization of Microbaculum marinisediminis sp. nov., isolated from marine sediment.</title>
        <authorList>
            <person name="Du Z.-J."/>
            <person name="Ye Y.-Q."/>
            <person name="Zhang Z.-R."/>
            <person name="Yuan S.-M."/>
            <person name="Zhang X.-Y."/>
        </authorList>
    </citation>
    <scope>NUCLEOTIDE SEQUENCE [LARGE SCALE GENOMIC DNA]</scope>
    <source>
        <strain evidence="8 9">SDUM1044001</strain>
    </source>
</reference>
<dbReference type="InterPro" id="IPR023408">
    <property type="entry name" value="MscS_beta-dom_sf"/>
</dbReference>
<proteinExistence type="predicted"/>
<name>A0AAW9RN62_9HYPH</name>
<evidence type="ECO:0000256" key="5">
    <source>
        <dbReference type="SAM" id="MobiDB-lite"/>
    </source>
</evidence>
<comment type="subcellular location">
    <subcellularLocation>
        <location evidence="1">Membrane</location>
    </subcellularLocation>
</comment>
<keyword evidence="3 6" id="KW-1133">Transmembrane helix</keyword>
<keyword evidence="4 6" id="KW-0472">Membrane</keyword>
<feature type="transmembrane region" description="Helical" evidence="6">
    <location>
        <begin position="22"/>
        <end position="44"/>
    </location>
</feature>
<comment type="caution">
    <text evidence="8">The sequence shown here is derived from an EMBL/GenBank/DDBJ whole genome shotgun (WGS) entry which is preliminary data.</text>
</comment>
<dbReference type="GO" id="GO:0016020">
    <property type="term" value="C:membrane"/>
    <property type="evidence" value="ECO:0007669"/>
    <property type="project" value="UniProtKB-SubCell"/>
</dbReference>
<dbReference type="AlphaFoldDB" id="A0AAW9RN62"/>
<dbReference type="PANTHER" id="PTHR30566">
    <property type="entry name" value="YNAI-RELATED MECHANOSENSITIVE ION CHANNEL"/>
    <property type="match status" value="1"/>
</dbReference>
<feature type="transmembrane region" description="Helical" evidence="6">
    <location>
        <begin position="145"/>
        <end position="166"/>
    </location>
</feature>
<sequence length="388" mass="42902">MEQLDTYFYSNVRAAFAWAPDWVGGLAVLAAAALLALALHRVALRLLRGMFKPGNEFARRIIDRTYGPTRLALVIVFVSIALGPSNLSQAASARISHGLLIAFILLMAWIVNRAMEVSAGIYLRRFRIDVEDNLLARKHITQIRVLRRAGDVLLFIVTLAAVLMTFSSVREYGVSLLASAGAAGIVLGLAARPVLANLIAGIQLAVTQPIRIDDAVVVEGEWGWIEEITGTYVVIRIWDWRRLIVPLSYFMEKPFQNWTRETAHIIGTVMLNVDYRAPVGRIREKLNEIVRESRLWDGKVVNLQVTDATERTIQLRALVSARNSPSTWDLRCEVREKLVAFLQEEYPDSLPRYRAEIPDLQEAGAGPVGGGPGRPADRGTAAGAGSRA</sequence>
<feature type="domain" description="Mechanosensitive ion channel MscS" evidence="7">
    <location>
        <begin position="194"/>
        <end position="260"/>
    </location>
</feature>
<gene>
    <name evidence="8" type="ORF">V3328_19910</name>
</gene>
<evidence type="ECO:0000256" key="2">
    <source>
        <dbReference type="ARBA" id="ARBA00022692"/>
    </source>
</evidence>
<feature type="compositionally biased region" description="Low complexity" evidence="5">
    <location>
        <begin position="378"/>
        <end position="388"/>
    </location>
</feature>
<keyword evidence="9" id="KW-1185">Reference proteome</keyword>